<evidence type="ECO:0000313" key="1">
    <source>
        <dbReference type="EMBL" id="TVU06940.1"/>
    </source>
</evidence>
<keyword evidence="2" id="KW-1185">Reference proteome</keyword>
<accession>A0A5J9T6B8</accession>
<feature type="non-terminal residue" evidence="1">
    <location>
        <position position="1"/>
    </location>
</feature>
<dbReference type="EMBL" id="RWGY01000045">
    <property type="protein sequence ID" value="TVU06940.1"/>
    <property type="molecule type" value="Genomic_DNA"/>
</dbReference>
<comment type="caution">
    <text evidence="1">The sequence shown here is derived from an EMBL/GenBank/DDBJ whole genome shotgun (WGS) entry which is preliminary data.</text>
</comment>
<dbReference type="Proteomes" id="UP000324897">
    <property type="component" value="Unassembled WGS sequence"/>
</dbReference>
<organism evidence="1 2">
    <name type="scientific">Eragrostis curvula</name>
    <name type="common">weeping love grass</name>
    <dbReference type="NCBI Taxonomy" id="38414"/>
    <lineage>
        <taxon>Eukaryota</taxon>
        <taxon>Viridiplantae</taxon>
        <taxon>Streptophyta</taxon>
        <taxon>Embryophyta</taxon>
        <taxon>Tracheophyta</taxon>
        <taxon>Spermatophyta</taxon>
        <taxon>Magnoliopsida</taxon>
        <taxon>Liliopsida</taxon>
        <taxon>Poales</taxon>
        <taxon>Poaceae</taxon>
        <taxon>PACMAD clade</taxon>
        <taxon>Chloridoideae</taxon>
        <taxon>Eragrostideae</taxon>
        <taxon>Eragrostidinae</taxon>
        <taxon>Eragrostis</taxon>
    </lineage>
</organism>
<gene>
    <name evidence="1" type="ORF">EJB05_46977</name>
</gene>
<sequence>MAGSDADHLLAFLKQIFGLHVHAIAQDDAGLVLIHLWLLSTGHQSQKSIVPGTVVHRPSILPHRNKVHMLPGLTNDSIRSYQLKLASAMHDLKTLLTNGYWWLLLDFYDSIALSHARDLKLLPLCASML</sequence>
<dbReference type="AlphaFoldDB" id="A0A5J9T6B8"/>
<evidence type="ECO:0000313" key="2">
    <source>
        <dbReference type="Proteomes" id="UP000324897"/>
    </source>
</evidence>
<reference evidence="1 2" key="1">
    <citation type="journal article" date="2019" name="Sci. Rep.">
        <title>A high-quality genome of Eragrostis curvula grass provides insights into Poaceae evolution and supports new strategies to enhance forage quality.</title>
        <authorList>
            <person name="Carballo J."/>
            <person name="Santos B.A.C.M."/>
            <person name="Zappacosta D."/>
            <person name="Garbus I."/>
            <person name="Selva J.P."/>
            <person name="Gallo C.A."/>
            <person name="Diaz A."/>
            <person name="Albertini E."/>
            <person name="Caccamo M."/>
            <person name="Echenique V."/>
        </authorList>
    </citation>
    <scope>NUCLEOTIDE SEQUENCE [LARGE SCALE GENOMIC DNA]</scope>
    <source>
        <strain evidence="2">cv. Victoria</strain>
        <tissue evidence="1">Leaf</tissue>
    </source>
</reference>
<dbReference type="Gramene" id="TVU06940">
    <property type="protein sequence ID" value="TVU06940"/>
    <property type="gene ID" value="EJB05_46977"/>
</dbReference>
<name>A0A5J9T6B8_9POAL</name>
<proteinExistence type="predicted"/>
<protein>
    <submittedName>
        <fullName evidence="1">Uncharacterized protein</fullName>
    </submittedName>
</protein>